<organism evidence="1 2">
    <name type="scientific">Gilvimarinus japonicus</name>
    <dbReference type="NCBI Taxonomy" id="1796469"/>
    <lineage>
        <taxon>Bacteria</taxon>
        <taxon>Pseudomonadati</taxon>
        <taxon>Pseudomonadota</taxon>
        <taxon>Gammaproteobacteria</taxon>
        <taxon>Cellvibrionales</taxon>
        <taxon>Cellvibrionaceae</taxon>
        <taxon>Gilvimarinus</taxon>
    </lineage>
</organism>
<name>A0ABV7HST0_9GAMM</name>
<gene>
    <name evidence="1" type="ORF">ACFOEB_17270</name>
</gene>
<keyword evidence="2" id="KW-1185">Reference proteome</keyword>
<accession>A0ABV7HST0</accession>
<protein>
    <submittedName>
        <fullName evidence="1">DUF4404 family protein</fullName>
    </submittedName>
</protein>
<dbReference type="Proteomes" id="UP001595548">
    <property type="component" value="Unassembled WGS sequence"/>
</dbReference>
<reference evidence="2" key="1">
    <citation type="journal article" date="2019" name="Int. J. Syst. Evol. Microbiol.">
        <title>The Global Catalogue of Microorganisms (GCM) 10K type strain sequencing project: providing services to taxonomists for standard genome sequencing and annotation.</title>
        <authorList>
            <consortium name="The Broad Institute Genomics Platform"/>
            <consortium name="The Broad Institute Genome Sequencing Center for Infectious Disease"/>
            <person name="Wu L."/>
            <person name="Ma J."/>
        </authorList>
    </citation>
    <scope>NUCLEOTIDE SEQUENCE [LARGE SCALE GENOMIC DNA]</scope>
    <source>
        <strain evidence="2">KCTC 52141</strain>
    </source>
</reference>
<dbReference type="Pfam" id="PF14357">
    <property type="entry name" value="DUF4404"/>
    <property type="match status" value="1"/>
</dbReference>
<dbReference type="RefSeq" id="WP_339617293.1">
    <property type="nucleotide sequence ID" value="NZ_AP031500.1"/>
</dbReference>
<dbReference type="EMBL" id="JBHRTL010000031">
    <property type="protein sequence ID" value="MFC3156963.1"/>
    <property type="molecule type" value="Genomic_DNA"/>
</dbReference>
<sequence>MAQPEPGQQLDQLIGRLHELFADDRESDAQKRLMSELDRHTHARGSDDVADPRPIETLEAMLGEYEEEHPQVSAVLGQIVNALKNMGV</sequence>
<evidence type="ECO:0000313" key="1">
    <source>
        <dbReference type="EMBL" id="MFC3156963.1"/>
    </source>
</evidence>
<comment type="caution">
    <text evidence="1">The sequence shown here is derived from an EMBL/GenBank/DDBJ whole genome shotgun (WGS) entry which is preliminary data.</text>
</comment>
<evidence type="ECO:0000313" key="2">
    <source>
        <dbReference type="Proteomes" id="UP001595548"/>
    </source>
</evidence>
<dbReference type="InterPro" id="IPR025516">
    <property type="entry name" value="DUF4404"/>
</dbReference>
<proteinExistence type="predicted"/>